<feature type="domain" description="Bacterial surface antigen (D15)" evidence="5">
    <location>
        <begin position="446"/>
        <end position="642"/>
    </location>
</feature>
<evidence type="ECO:0000256" key="2">
    <source>
        <dbReference type="ARBA" id="ARBA00023136"/>
    </source>
</evidence>
<dbReference type="InterPro" id="IPR000184">
    <property type="entry name" value="Bac_surfAg_D15"/>
</dbReference>
<dbReference type="GO" id="GO:0019867">
    <property type="term" value="C:outer membrane"/>
    <property type="evidence" value="ECO:0007669"/>
    <property type="project" value="InterPro"/>
</dbReference>
<evidence type="ECO:0000256" key="4">
    <source>
        <dbReference type="SAM" id="SignalP"/>
    </source>
</evidence>
<evidence type="ECO:0000256" key="3">
    <source>
        <dbReference type="SAM" id="MobiDB-lite"/>
    </source>
</evidence>
<dbReference type="OrthoDB" id="9769707at2"/>
<keyword evidence="7" id="KW-1185">Reference proteome</keyword>
<protein>
    <recommendedName>
        <fullName evidence="5">Bacterial surface antigen (D15) domain-containing protein</fullName>
    </recommendedName>
</protein>
<dbReference type="STRING" id="463040.CAL15_04050"/>
<evidence type="ECO:0000256" key="1">
    <source>
        <dbReference type="ARBA" id="ARBA00004370"/>
    </source>
</evidence>
<name>A0A1W6Z9V5_9BORD</name>
<feature type="signal peptide" evidence="4">
    <location>
        <begin position="1"/>
        <end position="21"/>
    </location>
</feature>
<keyword evidence="4" id="KW-0732">Signal</keyword>
<feature type="chain" id="PRO_5010867894" description="Bacterial surface antigen (D15) domain-containing protein" evidence="4">
    <location>
        <begin position="22"/>
        <end position="642"/>
    </location>
</feature>
<dbReference type="Gene3D" id="3.10.20.310">
    <property type="entry name" value="membrane protein fhac"/>
    <property type="match status" value="2"/>
</dbReference>
<dbReference type="Gene3D" id="2.40.160.50">
    <property type="entry name" value="membrane protein fhac: a member of the omp85/tpsb transporter family"/>
    <property type="match status" value="1"/>
</dbReference>
<evidence type="ECO:0000313" key="6">
    <source>
        <dbReference type="EMBL" id="ARP93624.1"/>
    </source>
</evidence>
<reference evidence="6 7" key="1">
    <citation type="submission" date="2017-05" db="EMBL/GenBank/DDBJ databases">
        <title>Complete and WGS of Bordetella genogroups.</title>
        <authorList>
            <person name="Spilker T."/>
            <person name="LiPuma J."/>
        </authorList>
    </citation>
    <scope>NUCLEOTIDE SEQUENCE [LARGE SCALE GENOMIC DNA]</scope>
    <source>
        <strain evidence="6 7">AU7206</strain>
    </source>
</reference>
<dbReference type="EMBL" id="CP021111">
    <property type="protein sequence ID" value="ARP93624.1"/>
    <property type="molecule type" value="Genomic_DNA"/>
</dbReference>
<sequence length="642" mass="69618">MRGVVRALALAVIAAVCGGCATTASDDAPPAAARAATPEVVIDPGGVPPAALQSITTAVDAITRLAADQDGGEAGRLRRRARDATLAALATQGYFTPTVTLTPGTDVAGETWDIVIEPGPRAEVESVDLRFTGRVLRPEYAERIADWRKAWPLHKGQPFINADWNKAKSELLQSVMDRDFLLARMTDSSAEVDAETARVRLSVSIDSGPLVRMGPLKVEGLERVPERLIGRYVNYREGQAYRQEQLDQWQQELQSTAFFRGAFVSLDTTALDATPEELRRPADAEVAATAPAGDPAVSGGPKPTGEGGVRPDSDGEVTLPVQVRVVEAPAKRAAVSLGVDDEAGVRLESTYRQNVVFGQPLTMETGFGVDRLRQRAFMDFLLPPDARGRKDSVGVVADHSDIEGLDVTRFALGATRLQQRKGAGDSRVEYETRWGALLAHDHVRIDDGDTYDLPTATLTAEWLRRDVDSKYDPREGNLIAVGGGVGVVLNTGEPYTRLRVRGQKWWPVGERDVLTLRGEVGRIWSSDDVRVPDDFGFRTGGARSIRGYRYLSIGERRDGATVGAATLAVASMEYDHYFDERWGVGFFVDAGDAAPSFGDMEVALGYGVGARVRTPAGPLFLDLAYGQRERDLRLHFSLGIAF</sequence>
<feature type="compositionally biased region" description="Low complexity" evidence="3">
    <location>
        <begin position="284"/>
        <end position="297"/>
    </location>
</feature>
<proteinExistence type="predicted"/>
<keyword evidence="2" id="KW-0472">Membrane</keyword>
<dbReference type="AlphaFoldDB" id="A0A1W6Z9V5"/>
<evidence type="ECO:0000259" key="5">
    <source>
        <dbReference type="Pfam" id="PF01103"/>
    </source>
</evidence>
<dbReference type="Pfam" id="PF01103">
    <property type="entry name" value="Omp85"/>
    <property type="match status" value="1"/>
</dbReference>
<organism evidence="6 7">
    <name type="scientific">Bordetella genomosp. 13</name>
    <dbReference type="NCBI Taxonomy" id="463040"/>
    <lineage>
        <taxon>Bacteria</taxon>
        <taxon>Pseudomonadati</taxon>
        <taxon>Pseudomonadota</taxon>
        <taxon>Betaproteobacteria</taxon>
        <taxon>Burkholderiales</taxon>
        <taxon>Alcaligenaceae</taxon>
        <taxon>Bordetella</taxon>
    </lineage>
</organism>
<feature type="region of interest" description="Disordered" evidence="3">
    <location>
        <begin position="275"/>
        <end position="315"/>
    </location>
</feature>
<evidence type="ECO:0000313" key="7">
    <source>
        <dbReference type="Proteomes" id="UP000194161"/>
    </source>
</evidence>
<comment type="subcellular location">
    <subcellularLocation>
        <location evidence="1">Membrane</location>
    </subcellularLocation>
</comment>
<gene>
    <name evidence="6" type="ORF">CAL15_04050</name>
</gene>
<dbReference type="KEGG" id="bgm:CAL15_04050"/>
<accession>A0A1W6Z9V5</accession>
<dbReference type="Proteomes" id="UP000194161">
    <property type="component" value="Chromosome"/>
</dbReference>